<accession>A0A8T1QSW9</accession>
<gene>
    <name evidence="1" type="ORF">CIPAW_04G100100</name>
</gene>
<comment type="caution">
    <text evidence="1">The sequence shown here is derived from an EMBL/GenBank/DDBJ whole genome shotgun (WGS) entry which is preliminary data.</text>
</comment>
<protein>
    <submittedName>
        <fullName evidence="1">Uncharacterized protein</fullName>
    </submittedName>
</protein>
<dbReference type="Proteomes" id="UP000811609">
    <property type="component" value="Chromosome 4"/>
</dbReference>
<dbReference type="EMBL" id="CM031812">
    <property type="protein sequence ID" value="KAG6657576.1"/>
    <property type="molecule type" value="Genomic_DNA"/>
</dbReference>
<evidence type="ECO:0000313" key="2">
    <source>
        <dbReference type="Proteomes" id="UP000811609"/>
    </source>
</evidence>
<proteinExistence type="predicted"/>
<organism evidence="1 2">
    <name type="scientific">Carya illinoinensis</name>
    <name type="common">Pecan</name>
    <dbReference type="NCBI Taxonomy" id="32201"/>
    <lineage>
        <taxon>Eukaryota</taxon>
        <taxon>Viridiplantae</taxon>
        <taxon>Streptophyta</taxon>
        <taxon>Embryophyta</taxon>
        <taxon>Tracheophyta</taxon>
        <taxon>Spermatophyta</taxon>
        <taxon>Magnoliopsida</taxon>
        <taxon>eudicotyledons</taxon>
        <taxon>Gunneridae</taxon>
        <taxon>Pentapetalae</taxon>
        <taxon>rosids</taxon>
        <taxon>fabids</taxon>
        <taxon>Fagales</taxon>
        <taxon>Juglandaceae</taxon>
        <taxon>Carya</taxon>
    </lineage>
</organism>
<sequence length="196" mass="21735">MILYLATPRACPSMNHHMSFRRRKKGSSNVKMKRQRSDRSCSTLSSMPVCLPFNSILGKLILLIGMGLIIPSTMHSLPCLLGLVITNMEGPVALLEVQIGTLQVQIRVEGITKTVGPKLEATVVGHIHRKDEDHLMVGVACLPPVKEELRAVMELARQIIPKLVNLEVQLVVEVQTRWVAIEINSMVGSNNSREEI</sequence>
<name>A0A8T1QSW9_CARIL</name>
<dbReference type="AlphaFoldDB" id="A0A8T1QSW9"/>
<reference evidence="1" key="1">
    <citation type="submission" date="2020-12" db="EMBL/GenBank/DDBJ databases">
        <title>WGS assembly of Carya illinoinensis cv. Pawnee.</title>
        <authorList>
            <person name="Platts A."/>
            <person name="Shu S."/>
            <person name="Wright S."/>
            <person name="Barry K."/>
            <person name="Edger P."/>
            <person name="Pires J.C."/>
            <person name="Schmutz J."/>
        </authorList>
    </citation>
    <scope>NUCLEOTIDE SEQUENCE</scope>
    <source>
        <tissue evidence="1">Leaf</tissue>
    </source>
</reference>
<evidence type="ECO:0000313" key="1">
    <source>
        <dbReference type="EMBL" id="KAG6657576.1"/>
    </source>
</evidence>
<keyword evidence="2" id="KW-1185">Reference proteome</keyword>